<keyword evidence="8" id="KW-0229">DNA integration</keyword>
<keyword evidence="11" id="KW-0862">Zinc</keyword>
<dbReference type="Gene3D" id="3.30.420.10">
    <property type="entry name" value="Ribonuclease H-like superfamily/Ribonuclease H"/>
    <property type="match status" value="2"/>
</dbReference>
<feature type="non-terminal residue" evidence="17">
    <location>
        <position position="473"/>
    </location>
</feature>
<sequence>MKGRKLALRHLGTEPARIYLPFRKQLSTQSATMSEYLAIALVGFGGEVQYAAKPPWTQMLAIVDIDLLRKIIDRPQRGPTVFTDASSATSTAAAVWQSGGEWHCIKMTDCALSVQQLEVMAVVLACGLFPMEHLNIVTYLMFVAKLCLAMSGPGVSTSTAALMLEEALFSQKGTISVIHVNSHNPIKGFFQIGNDKADAAAKGLWTLRDACQLHESLHIGAKALAKKCGISATDAKHIVATCPHCQKTPLWSSGVKPRGLKASEVWQTDFTLCQLLRPRAWLAVTVDTYSGVIIATQHLRTDSKATIQHWLTVMAWLGVPNQIKTDNCPNFISKSVQTFALKWGITLTHGIPYNSTGQAIVERANRTLKSKLEVLAKTEGFANAVPPGDQARLLATALLALNQFPRGEEVNSPIQKHWATRALEESPLVIIRNELGEWEQGWRLVLTGRGYAVVKKDGKVKWCPLKSIKLDLQ</sequence>
<dbReference type="Pfam" id="PF02022">
    <property type="entry name" value="Integrase_Zn"/>
    <property type="match status" value="1"/>
</dbReference>
<keyword evidence="4" id="KW-0540">Nuclease</keyword>
<evidence type="ECO:0000256" key="3">
    <source>
        <dbReference type="ARBA" id="ARBA00022695"/>
    </source>
</evidence>
<dbReference type="GO" id="GO:0035613">
    <property type="term" value="F:RNA stem-loop binding"/>
    <property type="evidence" value="ECO:0007669"/>
    <property type="project" value="TreeGrafter"/>
</dbReference>
<feature type="domain" description="Integrase catalytic" evidence="15">
    <location>
        <begin position="253"/>
        <end position="435"/>
    </location>
</feature>
<dbReference type="InterPro" id="IPR017856">
    <property type="entry name" value="Integrase-like_N"/>
</dbReference>
<evidence type="ECO:0000256" key="10">
    <source>
        <dbReference type="ARBA" id="ARBA00023125"/>
    </source>
</evidence>
<dbReference type="InterPro" id="IPR002156">
    <property type="entry name" value="RNaseH_domain"/>
</dbReference>
<evidence type="ECO:0000256" key="4">
    <source>
        <dbReference type="ARBA" id="ARBA00022722"/>
    </source>
</evidence>
<keyword evidence="9" id="KW-0695">RNA-directed DNA polymerase</keyword>
<feature type="domain" description="RNase H type-1" evidence="14">
    <location>
        <begin position="75"/>
        <end position="206"/>
    </location>
</feature>
<dbReference type="EC" id="2.7.7.49" evidence="1"/>
<keyword evidence="2" id="KW-0808">Transferase</keyword>
<organism evidence="17 18">
    <name type="scientific">Cochlearius cochlearius</name>
    <name type="common">Boat-billed heron</name>
    <dbReference type="NCBI Taxonomy" id="110676"/>
    <lineage>
        <taxon>Eukaryota</taxon>
        <taxon>Metazoa</taxon>
        <taxon>Chordata</taxon>
        <taxon>Craniata</taxon>
        <taxon>Vertebrata</taxon>
        <taxon>Euteleostomi</taxon>
        <taxon>Archelosauria</taxon>
        <taxon>Archosauria</taxon>
        <taxon>Dinosauria</taxon>
        <taxon>Saurischia</taxon>
        <taxon>Theropoda</taxon>
        <taxon>Coelurosauria</taxon>
        <taxon>Aves</taxon>
        <taxon>Neognathae</taxon>
        <taxon>Neoaves</taxon>
        <taxon>Aequornithes</taxon>
        <taxon>Pelecaniformes</taxon>
        <taxon>Ardeidae</taxon>
        <taxon>Cochlearius</taxon>
    </lineage>
</organism>
<evidence type="ECO:0000256" key="8">
    <source>
        <dbReference type="ARBA" id="ARBA00022908"/>
    </source>
</evidence>
<keyword evidence="11" id="KW-0863">Zinc-finger</keyword>
<keyword evidence="7" id="KW-0378">Hydrolase</keyword>
<dbReference type="PANTHER" id="PTHR41694:SF3">
    <property type="entry name" value="RNA-DIRECTED DNA POLYMERASE-RELATED"/>
    <property type="match status" value="1"/>
</dbReference>
<dbReference type="PANTHER" id="PTHR41694">
    <property type="entry name" value="ENDOGENOUS RETROVIRUS GROUP K MEMBER POL PROTEIN"/>
    <property type="match status" value="1"/>
</dbReference>
<comment type="caution">
    <text evidence="17">The sequence shown here is derived from an EMBL/GenBank/DDBJ whole genome shotgun (WGS) entry which is preliminary data.</text>
</comment>
<evidence type="ECO:0000256" key="7">
    <source>
        <dbReference type="ARBA" id="ARBA00022801"/>
    </source>
</evidence>
<dbReference type="GO" id="GO:0008270">
    <property type="term" value="F:zinc ion binding"/>
    <property type="evidence" value="ECO:0007669"/>
    <property type="project" value="UniProtKB-KW"/>
</dbReference>
<dbReference type="GO" id="GO:0015074">
    <property type="term" value="P:DNA integration"/>
    <property type="evidence" value="ECO:0007669"/>
    <property type="project" value="UniProtKB-KW"/>
</dbReference>
<keyword evidence="6" id="KW-0255">Endonuclease</keyword>
<dbReference type="GO" id="GO:0003964">
    <property type="term" value="F:RNA-directed DNA polymerase activity"/>
    <property type="evidence" value="ECO:0007669"/>
    <property type="project" value="UniProtKB-KW"/>
</dbReference>
<reference evidence="17 18" key="1">
    <citation type="submission" date="2019-09" db="EMBL/GenBank/DDBJ databases">
        <title>Bird 10,000 Genomes (B10K) Project - Family phase.</title>
        <authorList>
            <person name="Zhang G."/>
        </authorList>
    </citation>
    <scope>NUCLEOTIDE SEQUENCE [LARGE SCALE GENOMIC DNA]</scope>
    <source>
        <strain evidence="17">B10K-CU-031-03</strain>
        <tissue evidence="17">Muscle</tissue>
    </source>
</reference>
<evidence type="ECO:0000256" key="2">
    <source>
        <dbReference type="ARBA" id="ARBA00022679"/>
    </source>
</evidence>
<evidence type="ECO:0000259" key="14">
    <source>
        <dbReference type="PROSITE" id="PS50879"/>
    </source>
</evidence>
<dbReference type="SUPFAM" id="SSF50122">
    <property type="entry name" value="DNA-binding domain of retroviral integrase"/>
    <property type="match status" value="1"/>
</dbReference>
<evidence type="ECO:0000259" key="13">
    <source>
        <dbReference type="PROSITE" id="PS50876"/>
    </source>
</evidence>
<keyword evidence="3" id="KW-0548">Nucleotidyltransferase</keyword>
<evidence type="ECO:0000256" key="11">
    <source>
        <dbReference type="PROSITE-ProRule" id="PRU00450"/>
    </source>
</evidence>
<dbReference type="PROSITE" id="PS51027">
    <property type="entry name" value="INTEGRASE_DBD"/>
    <property type="match status" value="1"/>
</dbReference>
<name>A0A7K8Q1N9_COCCO</name>
<evidence type="ECO:0000259" key="15">
    <source>
        <dbReference type="PROSITE" id="PS50994"/>
    </source>
</evidence>
<dbReference type="InterPro" id="IPR001037">
    <property type="entry name" value="Integrase_C_retrovir"/>
</dbReference>
<gene>
    <name evidence="17" type="primary">Ervk25_2</name>
    <name evidence="17" type="ORF">COCCOC_R15717</name>
</gene>
<dbReference type="InterPro" id="IPR003308">
    <property type="entry name" value="Integrase_Zn-bd_dom_N"/>
</dbReference>
<dbReference type="EMBL" id="VWPP01001217">
    <property type="protein sequence ID" value="NXE85088.1"/>
    <property type="molecule type" value="Genomic_DNA"/>
</dbReference>
<feature type="domain" description="Integrase-type" evidence="13">
    <location>
        <begin position="205"/>
        <end position="246"/>
    </location>
</feature>
<dbReference type="PROSITE" id="PS50876">
    <property type="entry name" value="ZF_INTEGRASE"/>
    <property type="match status" value="1"/>
</dbReference>
<dbReference type="InterPro" id="IPR036862">
    <property type="entry name" value="Integrase_C_dom_sf_retrovir"/>
</dbReference>
<keyword evidence="5" id="KW-0479">Metal-binding</keyword>
<keyword evidence="18" id="KW-1185">Reference proteome</keyword>
<dbReference type="GO" id="GO:0004523">
    <property type="term" value="F:RNA-DNA hybrid ribonuclease activity"/>
    <property type="evidence" value="ECO:0007669"/>
    <property type="project" value="InterPro"/>
</dbReference>
<proteinExistence type="predicted"/>
<evidence type="ECO:0000259" key="16">
    <source>
        <dbReference type="PROSITE" id="PS51027"/>
    </source>
</evidence>
<dbReference type="Gene3D" id="1.10.10.200">
    <property type="match status" value="1"/>
</dbReference>
<feature type="DNA-binding region" description="Integrase-type" evidence="12">
    <location>
        <begin position="427"/>
        <end position="473"/>
    </location>
</feature>
<dbReference type="Proteomes" id="UP000525205">
    <property type="component" value="Unassembled WGS sequence"/>
</dbReference>
<dbReference type="InterPro" id="IPR012337">
    <property type="entry name" value="RNaseH-like_sf"/>
</dbReference>
<evidence type="ECO:0000313" key="18">
    <source>
        <dbReference type="Proteomes" id="UP000525205"/>
    </source>
</evidence>
<dbReference type="PROSITE" id="PS50879">
    <property type="entry name" value="RNASE_H_1"/>
    <property type="match status" value="1"/>
</dbReference>
<feature type="non-terminal residue" evidence="17">
    <location>
        <position position="1"/>
    </location>
</feature>
<evidence type="ECO:0000256" key="12">
    <source>
        <dbReference type="PROSITE-ProRule" id="PRU00506"/>
    </source>
</evidence>
<evidence type="ECO:0000256" key="5">
    <source>
        <dbReference type="ARBA" id="ARBA00022723"/>
    </source>
</evidence>
<feature type="domain" description="Integrase-type" evidence="16">
    <location>
        <begin position="427"/>
        <end position="473"/>
    </location>
</feature>
<dbReference type="InterPro" id="IPR001584">
    <property type="entry name" value="Integrase_cat-core"/>
</dbReference>
<protein>
    <recommendedName>
        <fullName evidence="1">RNA-directed DNA polymerase</fullName>
        <ecNumber evidence="1">2.7.7.49</ecNumber>
    </recommendedName>
</protein>
<dbReference type="Gene3D" id="2.30.30.10">
    <property type="entry name" value="Integrase, C-terminal domain superfamily, retroviral"/>
    <property type="match status" value="1"/>
</dbReference>
<dbReference type="GO" id="GO:0003677">
    <property type="term" value="F:DNA binding"/>
    <property type="evidence" value="ECO:0007669"/>
    <property type="project" value="UniProtKB-KW"/>
</dbReference>
<evidence type="ECO:0000256" key="9">
    <source>
        <dbReference type="ARBA" id="ARBA00022918"/>
    </source>
</evidence>
<dbReference type="SUPFAM" id="SSF46919">
    <property type="entry name" value="N-terminal Zn binding domain of HIV integrase"/>
    <property type="match status" value="1"/>
</dbReference>
<dbReference type="AlphaFoldDB" id="A0A7K8Q1N9"/>
<dbReference type="Pfam" id="PF00665">
    <property type="entry name" value="rve"/>
    <property type="match status" value="1"/>
</dbReference>
<dbReference type="PROSITE" id="PS50994">
    <property type="entry name" value="INTEGRASE"/>
    <property type="match status" value="1"/>
</dbReference>
<accession>A0A7K8Q1N9</accession>
<evidence type="ECO:0000256" key="1">
    <source>
        <dbReference type="ARBA" id="ARBA00012493"/>
    </source>
</evidence>
<evidence type="ECO:0000256" key="6">
    <source>
        <dbReference type="ARBA" id="ARBA00022759"/>
    </source>
</evidence>
<evidence type="ECO:0000313" key="17">
    <source>
        <dbReference type="EMBL" id="NXE85088.1"/>
    </source>
</evidence>
<keyword evidence="10" id="KW-0238">DNA-binding</keyword>
<dbReference type="InterPro" id="IPR036397">
    <property type="entry name" value="RNaseH_sf"/>
</dbReference>
<dbReference type="SUPFAM" id="SSF53098">
    <property type="entry name" value="Ribonuclease H-like"/>
    <property type="match status" value="2"/>
</dbReference>